<dbReference type="RefSeq" id="WP_089680488.1">
    <property type="nucleotide sequence ID" value="NZ_FNFO01000002.1"/>
</dbReference>
<comment type="subcellular location">
    <subcellularLocation>
        <location evidence="1 15">Cytoplasm</location>
    </subcellularLocation>
</comment>
<dbReference type="SMART" id="SM00874">
    <property type="entry name" value="B5"/>
    <property type="match status" value="1"/>
</dbReference>
<evidence type="ECO:0000256" key="10">
    <source>
        <dbReference type="ARBA" id="ARBA00022842"/>
    </source>
</evidence>
<feature type="binding site" evidence="15">
    <location>
        <position position="471"/>
    </location>
    <ligand>
        <name>Mg(2+)</name>
        <dbReference type="ChEBI" id="CHEBI:18420"/>
        <note>shared with alpha subunit</note>
    </ligand>
</feature>
<dbReference type="InterPro" id="IPR012340">
    <property type="entry name" value="NA-bd_OB-fold"/>
</dbReference>
<dbReference type="SMART" id="SM00896">
    <property type="entry name" value="FDX-ACB"/>
    <property type="match status" value="1"/>
</dbReference>
<keyword evidence="4 15" id="KW-0963">Cytoplasm</keyword>
<dbReference type="InterPro" id="IPR045864">
    <property type="entry name" value="aa-tRNA-synth_II/BPL/LPL"/>
</dbReference>
<dbReference type="SUPFAM" id="SSF55681">
    <property type="entry name" value="Class II aaRS and biotin synthetases"/>
    <property type="match status" value="1"/>
</dbReference>
<organism evidence="20 21">
    <name type="scientific">Catalinimonas alkaloidigena</name>
    <dbReference type="NCBI Taxonomy" id="1075417"/>
    <lineage>
        <taxon>Bacteria</taxon>
        <taxon>Pseudomonadati</taxon>
        <taxon>Bacteroidota</taxon>
        <taxon>Cytophagia</taxon>
        <taxon>Cytophagales</taxon>
        <taxon>Catalimonadaceae</taxon>
        <taxon>Catalinimonas</taxon>
    </lineage>
</organism>
<keyword evidence="10 15" id="KW-0460">Magnesium</keyword>
<feature type="domain" description="TRNA-binding" evidence="17">
    <location>
        <begin position="42"/>
        <end position="154"/>
    </location>
</feature>
<dbReference type="EMBL" id="FNFO01000002">
    <property type="protein sequence ID" value="SDK40351.1"/>
    <property type="molecule type" value="Genomic_DNA"/>
</dbReference>
<dbReference type="Proteomes" id="UP000198510">
    <property type="component" value="Unassembled WGS sequence"/>
</dbReference>
<dbReference type="InterPro" id="IPR002547">
    <property type="entry name" value="tRNA-bd_dom"/>
</dbReference>
<evidence type="ECO:0000259" key="18">
    <source>
        <dbReference type="PROSITE" id="PS51447"/>
    </source>
</evidence>
<evidence type="ECO:0000256" key="14">
    <source>
        <dbReference type="ARBA" id="ARBA00049255"/>
    </source>
</evidence>
<dbReference type="InterPro" id="IPR020825">
    <property type="entry name" value="Phe-tRNA_synthase-like_B3/B4"/>
</dbReference>
<dbReference type="Pfam" id="PF01588">
    <property type="entry name" value="tRNA_bind"/>
    <property type="match status" value="1"/>
</dbReference>
<evidence type="ECO:0000313" key="20">
    <source>
        <dbReference type="EMBL" id="SDK40351.1"/>
    </source>
</evidence>
<dbReference type="PANTHER" id="PTHR10947">
    <property type="entry name" value="PHENYLALANYL-TRNA SYNTHETASE BETA CHAIN AND LEUCINE-RICH REPEAT-CONTAINING PROTEIN 47"/>
    <property type="match status" value="1"/>
</dbReference>
<evidence type="ECO:0000256" key="16">
    <source>
        <dbReference type="PROSITE-ProRule" id="PRU00209"/>
    </source>
</evidence>
<evidence type="ECO:0000256" key="5">
    <source>
        <dbReference type="ARBA" id="ARBA00022555"/>
    </source>
</evidence>
<dbReference type="Gene3D" id="2.40.50.140">
    <property type="entry name" value="Nucleic acid-binding proteins"/>
    <property type="match status" value="1"/>
</dbReference>
<dbReference type="EC" id="6.1.1.20" evidence="15"/>
<dbReference type="Pfam" id="PF03483">
    <property type="entry name" value="B3_4"/>
    <property type="match status" value="1"/>
</dbReference>
<dbReference type="GO" id="GO:0000049">
    <property type="term" value="F:tRNA binding"/>
    <property type="evidence" value="ECO:0007669"/>
    <property type="project" value="UniProtKB-UniRule"/>
</dbReference>
<evidence type="ECO:0000256" key="7">
    <source>
        <dbReference type="ARBA" id="ARBA00022723"/>
    </source>
</evidence>
<dbReference type="Gene3D" id="3.50.40.10">
    <property type="entry name" value="Phenylalanyl-trna Synthetase, Chain B, domain 3"/>
    <property type="match status" value="1"/>
</dbReference>
<dbReference type="AlphaFoldDB" id="A0A1G9BLJ6"/>
<keyword evidence="11 16" id="KW-0694">RNA-binding</keyword>
<dbReference type="FunFam" id="3.30.70.380:FF:000001">
    <property type="entry name" value="Phenylalanine--tRNA ligase beta subunit"/>
    <property type="match status" value="1"/>
</dbReference>
<protein>
    <recommendedName>
        <fullName evidence="15">Phenylalanine--tRNA ligase beta subunit</fullName>
        <ecNumber evidence="15">6.1.1.20</ecNumber>
    </recommendedName>
    <alternativeName>
        <fullName evidence="15">Phenylalanyl-tRNA synthetase beta subunit</fullName>
        <shortName evidence="15">PheRS</shortName>
    </alternativeName>
</protein>
<evidence type="ECO:0000256" key="3">
    <source>
        <dbReference type="ARBA" id="ARBA00011209"/>
    </source>
</evidence>
<dbReference type="PROSITE" id="PS51483">
    <property type="entry name" value="B5"/>
    <property type="match status" value="1"/>
</dbReference>
<dbReference type="InterPro" id="IPR036690">
    <property type="entry name" value="Fdx_antiC-bd_sf"/>
</dbReference>
<keyword evidence="8 15" id="KW-0547">Nucleotide-binding</keyword>
<comment type="similarity">
    <text evidence="2 15">Belongs to the phenylalanyl-tRNA synthetase beta subunit family. Type 1 subfamily.</text>
</comment>
<comment type="catalytic activity">
    <reaction evidence="14 15">
        <text>tRNA(Phe) + L-phenylalanine + ATP = L-phenylalanyl-tRNA(Phe) + AMP + diphosphate + H(+)</text>
        <dbReference type="Rhea" id="RHEA:19413"/>
        <dbReference type="Rhea" id="RHEA-COMP:9668"/>
        <dbReference type="Rhea" id="RHEA-COMP:9699"/>
        <dbReference type="ChEBI" id="CHEBI:15378"/>
        <dbReference type="ChEBI" id="CHEBI:30616"/>
        <dbReference type="ChEBI" id="CHEBI:33019"/>
        <dbReference type="ChEBI" id="CHEBI:58095"/>
        <dbReference type="ChEBI" id="CHEBI:78442"/>
        <dbReference type="ChEBI" id="CHEBI:78531"/>
        <dbReference type="ChEBI" id="CHEBI:456215"/>
        <dbReference type="EC" id="6.1.1.20"/>
    </reaction>
</comment>
<feature type="binding site" evidence="15">
    <location>
        <position position="472"/>
    </location>
    <ligand>
        <name>Mg(2+)</name>
        <dbReference type="ChEBI" id="CHEBI:18420"/>
        <note>shared with alpha subunit</note>
    </ligand>
</feature>
<keyword evidence="6 15" id="KW-0436">Ligase</keyword>
<dbReference type="SUPFAM" id="SSF50249">
    <property type="entry name" value="Nucleic acid-binding proteins"/>
    <property type="match status" value="1"/>
</dbReference>
<dbReference type="PROSITE" id="PS50886">
    <property type="entry name" value="TRBD"/>
    <property type="match status" value="1"/>
</dbReference>
<evidence type="ECO:0000256" key="8">
    <source>
        <dbReference type="ARBA" id="ARBA00022741"/>
    </source>
</evidence>
<dbReference type="InterPro" id="IPR045060">
    <property type="entry name" value="Phe-tRNA-ligase_IIc_bsu"/>
</dbReference>
<feature type="domain" description="B5" evidence="19">
    <location>
        <begin position="408"/>
        <end position="484"/>
    </location>
</feature>
<dbReference type="Gene3D" id="3.30.70.380">
    <property type="entry name" value="Ferrodoxin-fold anticodon-binding domain"/>
    <property type="match status" value="1"/>
</dbReference>
<dbReference type="Pfam" id="PF03484">
    <property type="entry name" value="B5"/>
    <property type="match status" value="1"/>
</dbReference>
<accession>A0A1G9BLJ6</accession>
<dbReference type="GO" id="GO:0005524">
    <property type="term" value="F:ATP binding"/>
    <property type="evidence" value="ECO:0007669"/>
    <property type="project" value="UniProtKB-UniRule"/>
</dbReference>
<dbReference type="InterPro" id="IPR009061">
    <property type="entry name" value="DNA-bd_dom_put_sf"/>
</dbReference>
<feature type="binding site" evidence="15">
    <location>
        <position position="462"/>
    </location>
    <ligand>
        <name>Mg(2+)</name>
        <dbReference type="ChEBI" id="CHEBI:18420"/>
        <note>shared with alpha subunit</note>
    </ligand>
</feature>
<dbReference type="GO" id="GO:0006432">
    <property type="term" value="P:phenylalanyl-tRNA aminoacylation"/>
    <property type="evidence" value="ECO:0007669"/>
    <property type="project" value="UniProtKB-UniRule"/>
</dbReference>
<keyword evidence="13 15" id="KW-0030">Aminoacyl-tRNA synthetase</keyword>
<evidence type="ECO:0000256" key="6">
    <source>
        <dbReference type="ARBA" id="ARBA00022598"/>
    </source>
</evidence>
<dbReference type="NCBIfam" id="NF045760">
    <property type="entry name" value="YtpR"/>
    <property type="match status" value="1"/>
</dbReference>
<evidence type="ECO:0000256" key="12">
    <source>
        <dbReference type="ARBA" id="ARBA00022917"/>
    </source>
</evidence>
<proteinExistence type="inferred from homology"/>
<evidence type="ECO:0000256" key="11">
    <source>
        <dbReference type="ARBA" id="ARBA00022884"/>
    </source>
</evidence>
<keyword evidence="9 15" id="KW-0067">ATP-binding</keyword>
<evidence type="ECO:0000256" key="9">
    <source>
        <dbReference type="ARBA" id="ARBA00022840"/>
    </source>
</evidence>
<dbReference type="STRING" id="1075417.SAMN05421823_102653"/>
<dbReference type="CDD" id="cd00769">
    <property type="entry name" value="PheRS_beta_core"/>
    <property type="match status" value="1"/>
</dbReference>
<dbReference type="InterPro" id="IPR005121">
    <property type="entry name" value="Fdx_antiC-bd"/>
</dbReference>
<keyword evidence="5 16" id="KW-0820">tRNA-binding</keyword>
<dbReference type="InterPro" id="IPR033714">
    <property type="entry name" value="tRNA_bind_bactPheRS"/>
</dbReference>
<dbReference type="Pfam" id="PF17759">
    <property type="entry name" value="tRNA_synthFbeta"/>
    <property type="match status" value="1"/>
</dbReference>
<evidence type="ECO:0000256" key="1">
    <source>
        <dbReference type="ARBA" id="ARBA00004496"/>
    </source>
</evidence>
<dbReference type="InterPro" id="IPR005147">
    <property type="entry name" value="tRNA_synthase_B5-dom"/>
</dbReference>
<evidence type="ECO:0000259" key="19">
    <source>
        <dbReference type="PROSITE" id="PS51483"/>
    </source>
</evidence>
<comment type="cofactor">
    <cofactor evidence="15">
        <name>Mg(2+)</name>
        <dbReference type="ChEBI" id="CHEBI:18420"/>
    </cofactor>
    <text evidence="15">Binds 2 magnesium ions per tetramer.</text>
</comment>
<dbReference type="GO" id="GO:0009328">
    <property type="term" value="C:phenylalanine-tRNA ligase complex"/>
    <property type="evidence" value="ECO:0007669"/>
    <property type="project" value="TreeGrafter"/>
</dbReference>
<evidence type="ECO:0000256" key="15">
    <source>
        <dbReference type="HAMAP-Rule" id="MF_00283"/>
    </source>
</evidence>
<dbReference type="HAMAP" id="MF_00283">
    <property type="entry name" value="Phe_tRNA_synth_beta1"/>
    <property type="match status" value="1"/>
</dbReference>
<evidence type="ECO:0000256" key="2">
    <source>
        <dbReference type="ARBA" id="ARBA00008653"/>
    </source>
</evidence>
<dbReference type="OrthoDB" id="9805455at2"/>
<dbReference type="NCBIfam" id="TIGR00472">
    <property type="entry name" value="pheT_bact"/>
    <property type="match status" value="1"/>
</dbReference>
<dbReference type="FunFam" id="3.50.40.10:FF:000001">
    <property type="entry name" value="Phenylalanine--tRNA ligase beta subunit"/>
    <property type="match status" value="1"/>
</dbReference>
<dbReference type="Gene3D" id="3.30.56.10">
    <property type="match status" value="2"/>
</dbReference>
<comment type="subunit">
    <text evidence="3 15">Tetramer of two alpha and two beta subunits.</text>
</comment>
<reference evidence="20 21" key="1">
    <citation type="submission" date="2016-10" db="EMBL/GenBank/DDBJ databases">
        <authorList>
            <person name="de Groot N.N."/>
        </authorList>
    </citation>
    <scope>NUCLEOTIDE SEQUENCE [LARGE SCALE GENOMIC DNA]</scope>
    <source>
        <strain evidence="20 21">DSM 25186</strain>
    </source>
</reference>
<dbReference type="SUPFAM" id="SSF46955">
    <property type="entry name" value="Putative DNA-binding domain"/>
    <property type="match status" value="1"/>
</dbReference>
<evidence type="ECO:0000259" key="17">
    <source>
        <dbReference type="PROSITE" id="PS50886"/>
    </source>
</evidence>
<keyword evidence="7 15" id="KW-0479">Metal-binding</keyword>
<dbReference type="SUPFAM" id="SSF54991">
    <property type="entry name" value="Anticodon-binding domain of PheRS"/>
    <property type="match status" value="1"/>
</dbReference>
<feature type="binding site" evidence="15">
    <location>
        <position position="468"/>
    </location>
    <ligand>
        <name>Mg(2+)</name>
        <dbReference type="ChEBI" id="CHEBI:18420"/>
        <note>shared with alpha subunit</note>
    </ligand>
</feature>
<dbReference type="CDD" id="cd02796">
    <property type="entry name" value="tRNA_bind_bactPheRS"/>
    <property type="match status" value="1"/>
</dbReference>
<evidence type="ECO:0000256" key="13">
    <source>
        <dbReference type="ARBA" id="ARBA00023146"/>
    </source>
</evidence>
<evidence type="ECO:0000256" key="4">
    <source>
        <dbReference type="ARBA" id="ARBA00022490"/>
    </source>
</evidence>
<dbReference type="Gene3D" id="3.30.930.10">
    <property type="entry name" value="Bira Bifunctional Protein, Domain 2"/>
    <property type="match status" value="1"/>
</dbReference>
<dbReference type="SUPFAM" id="SSF56037">
    <property type="entry name" value="PheT/TilS domain"/>
    <property type="match status" value="1"/>
</dbReference>
<gene>
    <name evidence="15" type="primary">pheT</name>
    <name evidence="20" type="ORF">SAMN05421823_102653</name>
</gene>
<dbReference type="FunFam" id="2.40.50.140:FF:000045">
    <property type="entry name" value="Phenylalanine--tRNA ligase beta subunit"/>
    <property type="match status" value="1"/>
</dbReference>
<evidence type="ECO:0000313" key="21">
    <source>
        <dbReference type="Proteomes" id="UP000198510"/>
    </source>
</evidence>
<keyword evidence="12 15" id="KW-0648">Protein biosynthesis</keyword>
<dbReference type="InterPro" id="IPR004532">
    <property type="entry name" value="Phe-tRNA-ligase_IIc_bsu_bact"/>
</dbReference>
<dbReference type="GO" id="GO:0004826">
    <property type="term" value="F:phenylalanine-tRNA ligase activity"/>
    <property type="evidence" value="ECO:0007669"/>
    <property type="project" value="UniProtKB-UniRule"/>
</dbReference>
<dbReference type="InterPro" id="IPR041616">
    <property type="entry name" value="PheRS_beta_core"/>
</dbReference>
<dbReference type="SMART" id="SM00873">
    <property type="entry name" value="B3_4"/>
    <property type="match status" value="1"/>
</dbReference>
<dbReference type="PROSITE" id="PS51447">
    <property type="entry name" value="FDX_ACB"/>
    <property type="match status" value="1"/>
</dbReference>
<dbReference type="Pfam" id="PF03147">
    <property type="entry name" value="FDX-ACB"/>
    <property type="match status" value="1"/>
</dbReference>
<dbReference type="InterPro" id="IPR005146">
    <property type="entry name" value="B3/B4_tRNA-bd"/>
</dbReference>
<sequence length="801" mass="88871">MKISVNWLRDFIDLHESAEELDARLTASGLEVEGVETIEAVPGSLQGMVIGEVLTCEKHPDADKLSKTTVDLGSEVVPIVCGAPNVAAGQKVVVATVGATLYPAEGEPFTIKKAKIRGEVSQGMICAEDELGLGASHAGIMVLDTDLPNGTPAADYFHLETDYVLEIGLTPNRADAASHLGVARDLRALYNRPITKPDVSAFAVARAESPVEIVIEAPEGCPRYCGVSVHGVTVGPSPEWLQQRLRAIGLSPINNVVDVTNYVLHGLGQPLHAFDEAQLAGHKIVVRYANEGETLVTLDDVERKLSAEDLVICDGDKPVALAGVFGGAGSGVTEATTNVFIESAYFAPGSVRRTAQRHGLKTDASFRFERGTDPELPAYAAKYAALLLQEVAGGTIVTDVTDNHPRPVTGFPVDVRYRHLDRLLGVQIPHGRVRKILELLDIRIEEETDAGLRLWVPPYRVDVQREADVAEELLRIYGYDQLEVSAQLRSDFLSEFPAVDRDTLRQRISTLLTAVGFTEIQTNSLTRPEYAQWLGAEAQSVPLVNPLSEELSVLRQHLLFTGLEVMAHNLNRRQTDLRLFEFGRIYQKTEKGYQEADQLILLAQGNQRAETWQGKSQPVDFFQLGNVVTKVLRKLGADELEQVPAQDPQFAWGLTLRMNRRDVATLGLVKTSLSRKMELKSLVFCAVLDWDYLTKKFSDQLVTQEISRFPEVRRDLSLVLDRNVTFEEIRQIARKTERRLLRDLNVFDVYEGESLGAGKKSYSVSFILQDQERTLTDKEIDKTMDRLMKNFERELGAVIRR</sequence>
<dbReference type="PANTHER" id="PTHR10947:SF0">
    <property type="entry name" value="PHENYLALANINE--TRNA LIGASE BETA SUBUNIT"/>
    <property type="match status" value="1"/>
</dbReference>
<dbReference type="GO" id="GO:0000287">
    <property type="term" value="F:magnesium ion binding"/>
    <property type="evidence" value="ECO:0007669"/>
    <property type="project" value="UniProtKB-UniRule"/>
</dbReference>
<name>A0A1G9BLJ6_9BACT</name>
<keyword evidence="21" id="KW-1185">Reference proteome</keyword>
<feature type="domain" description="FDX-ACB" evidence="18">
    <location>
        <begin position="707"/>
        <end position="800"/>
    </location>
</feature>